<gene>
    <name evidence="1" type="ORF">S03H2_08106</name>
</gene>
<proteinExistence type="predicted"/>
<name>X1F775_9ZZZZ</name>
<sequence length="195" mass="23370">MIDEEIVNTFKQFTRINMFEYFENSMPYRPFGEIHGRVENNVFKIYIHQYESRLSRRFNTVFEILGLDLFPKGFCVEHEGDYYGKKKHFGERIKIRSNDVEVVNRFLNDKIKSILINTFNEINDIENSLFKARCFLRMSYEGIILSVDKVFKDFNELNIAFSSATKFFASLKFEKFLLYFKESDIFQNACILYYS</sequence>
<reference evidence="1" key="1">
    <citation type="journal article" date="2014" name="Front. Microbiol.">
        <title>High frequency of phylogenetically diverse reductive dehalogenase-homologous genes in deep subseafloor sedimentary metagenomes.</title>
        <authorList>
            <person name="Kawai M."/>
            <person name="Futagami T."/>
            <person name="Toyoda A."/>
            <person name="Takaki Y."/>
            <person name="Nishi S."/>
            <person name="Hori S."/>
            <person name="Arai W."/>
            <person name="Tsubouchi T."/>
            <person name="Morono Y."/>
            <person name="Uchiyama I."/>
            <person name="Ito T."/>
            <person name="Fujiyama A."/>
            <person name="Inagaki F."/>
            <person name="Takami H."/>
        </authorList>
    </citation>
    <scope>NUCLEOTIDE SEQUENCE</scope>
    <source>
        <strain evidence="1">Expedition CK06-06</strain>
    </source>
</reference>
<dbReference type="EMBL" id="BARU01003877">
    <property type="protein sequence ID" value="GAH28430.1"/>
    <property type="molecule type" value="Genomic_DNA"/>
</dbReference>
<organism evidence="1">
    <name type="scientific">marine sediment metagenome</name>
    <dbReference type="NCBI Taxonomy" id="412755"/>
    <lineage>
        <taxon>unclassified sequences</taxon>
        <taxon>metagenomes</taxon>
        <taxon>ecological metagenomes</taxon>
    </lineage>
</organism>
<accession>X1F775</accession>
<evidence type="ECO:0000313" key="1">
    <source>
        <dbReference type="EMBL" id="GAH28430.1"/>
    </source>
</evidence>
<dbReference type="AlphaFoldDB" id="X1F775"/>
<comment type="caution">
    <text evidence="1">The sequence shown here is derived from an EMBL/GenBank/DDBJ whole genome shotgun (WGS) entry which is preliminary data.</text>
</comment>
<protein>
    <submittedName>
        <fullName evidence="1">Uncharacterized protein</fullName>
    </submittedName>
</protein>